<dbReference type="UniPathway" id="UPA00282"/>
<comment type="catalytic activity">
    <reaction evidence="7">
        <text>an acyl-CoA + a 1,2-diacyl-sn-glycerol = a triacyl-sn-glycerol + CoA</text>
        <dbReference type="Rhea" id="RHEA:10868"/>
        <dbReference type="ChEBI" id="CHEBI:17815"/>
        <dbReference type="ChEBI" id="CHEBI:57287"/>
        <dbReference type="ChEBI" id="CHEBI:58342"/>
        <dbReference type="ChEBI" id="CHEBI:64615"/>
        <dbReference type="EC" id="2.3.1.20"/>
    </reaction>
</comment>
<dbReference type="Pfam" id="PF03007">
    <property type="entry name" value="WS_DGAT_cat"/>
    <property type="match status" value="1"/>
</dbReference>
<protein>
    <submittedName>
        <fullName evidence="10">Uncharacterized protein</fullName>
    </submittedName>
</protein>
<keyword evidence="3" id="KW-0808">Transferase</keyword>
<accession>A0A2V3IUX9</accession>
<proteinExistence type="inferred from homology"/>
<dbReference type="GO" id="GO:0005886">
    <property type="term" value="C:plasma membrane"/>
    <property type="evidence" value="ECO:0007669"/>
    <property type="project" value="TreeGrafter"/>
</dbReference>
<dbReference type="PANTHER" id="PTHR31650">
    <property type="entry name" value="O-ACYLTRANSFERASE (WSD1-LIKE) FAMILY PROTEIN"/>
    <property type="match status" value="1"/>
</dbReference>
<comment type="pathway">
    <text evidence="1">Glycerolipid metabolism; triacylglycerol biosynthesis.</text>
</comment>
<evidence type="ECO:0000256" key="4">
    <source>
        <dbReference type="ARBA" id="ARBA00023315"/>
    </source>
</evidence>
<evidence type="ECO:0000256" key="2">
    <source>
        <dbReference type="ARBA" id="ARBA00005189"/>
    </source>
</evidence>
<dbReference type="InterPro" id="IPR045034">
    <property type="entry name" value="O-acyltransferase_WSD1-like"/>
</dbReference>
<comment type="pathway">
    <text evidence="2">Lipid metabolism.</text>
</comment>
<dbReference type="Pfam" id="PF06974">
    <property type="entry name" value="WS_DGAT_C"/>
    <property type="match status" value="1"/>
</dbReference>
<organism evidence="10 11">
    <name type="scientific">Gracilariopsis chorda</name>
    <dbReference type="NCBI Taxonomy" id="448386"/>
    <lineage>
        <taxon>Eukaryota</taxon>
        <taxon>Rhodophyta</taxon>
        <taxon>Florideophyceae</taxon>
        <taxon>Rhodymeniophycidae</taxon>
        <taxon>Gracilariales</taxon>
        <taxon>Gracilariaceae</taxon>
        <taxon>Gracilariopsis</taxon>
    </lineage>
</organism>
<dbReference type="Proteomes" id="UP000247409">
    <property type="component" value="Unassembled WGS sequence"/>
</dbReference>
<keyword evidence="11" id="KW-1185">Reference proteome</keyword>
<name>A0A2V3IUX9_9FLOR</name>
<evidence type="ECO:0000256" key="5">
    <source>
        <dbReference type="ARBA" id="ARBA00024360"/>
    </source>
</evidence>
<comment type="catalytic activity">
    <reaction evidence="6">
        <text>a long chain fatty alcohol + a fatty acyl-CoA = a long-chain alcohol wax ester + CoA</text>
        <dbReference type="Rhea" id="RHEA:38443"/>
        <dbReference type="ChEBI" id="CHEBI:17135"/>
        <dbReference type="ChEBI" id="CHEBI:57287"/>
        <dbReference type="ChEBI" id="CHEBI:77636"/>
        <dbReference type="ChEBI" id="CHEBI:235323"/>
        <dbReference type="EC" id="2.3.1.75"/>
    </reaction>
</comment>
<dbReference type="PANTHER" id="PTHR31650:SF1">
    <property type="entry name" value="WAX ESTER SYNTHASE_DIACYLGLYCEROL ACYLTRANSFERASE 4-RELATED"/>
    <property type="match status" value="1"/>
</dbReference>
<dbReference type="GO" id="GO:0004144">
    <property type="term" value="F:diacylglycerol O-acyltransferase activity"/>
    <property type="evidence" value="ECO:0007669"/>
    <property type="project" value="UniProtKB-EC"/>
</dbReference>
<feature type="domain" description="O-acyltransferase WSD1 C-terminal" evidence="9">
    <location>
        <begin position="320"/>
        <end position="461"/>
    </location>
</feature>
<feature type="domain" description="O-acyltransferase WSD1-like N-terminal" evidence="8">
    <location>
        <begin position="43"/>
        <end position="274"/>
    </location>
</feature>
<evidence type="ECO:0000256" key="1">
    <source>
        <dbReference type="ARBA" id="ARBA00004771"/>
    </source>
</evidence>
<dbReference type="OrthoDB" id="619536at2759"/>
<dbReference type="PROSITE" id="PS51257">
    <property type="entry name" value="PROKAR_LIPOPROTEIN"/>
    <property type="match status" value="1"/>
</dbReference>
<evidence type="ECO:0000259" key="9">
    <source>
        <dbReference type="Pfam" id="PF06974"/>
    </source>
</evidence>
<dbReference type="InterPro" id="IPR004255">
    <property type="entry name" value="O-acyltransferase_WSD1_N"/>
</dbReference>
<dbReference type="GO" id="GO:0019432">
    <property type="term" value="P:triglyceride biosynthetic process"/>
    <property type="evidence" value="ECO:0007669"/>
    <property type="project" value="UniProtKB-UniPathway"/>
</dbReference>
<sequence>MTETWSKFSAFERLFADEAVPNNPVVITACLTLSENPSETWLYSSLLPRILAHPRFSARMVRRSTRYPYFESVPGFTAESELLKQYHVALEPVIDLSLPHDKRNKLFQSRLSEIMSEDLDRYRPLWRLFFFPCWSIEASSCQEQSSTLVFRIHHTVADGIGLVKYLMSEVIDDNTGSNVKHLTTPHRHAQEAGKHAGVRCEARLTKKSRWFPALQDFAANLKTVFGTLRPESDNAFVRSRLGGQKVCALLPPTMYTVDILKKAARALGITINDLFYTAVSGAVRAYLKECGDDPNVLKGVRCGIPFTKHMVDEFRTTDVSNQLAMVTVPLHIHIDDRKDRLVECTHTMNVTKTGFAPGLVLTLLGVIARLPAFIRKPLWRLLTKSGSCLFTNVPGPRKEVSIGGIKIACIHFFAPADGHCGVIIALHSYNGKITSSVYGDKTRISDPQRLVELLNNEVSELIKLSDVQ</sequence>
<gene>
    <name evidence="10" type="ORF">BWQ96_04356</name>
</gene>
<keyword evidence="4" id="KW-0012">Acyltransferase</keyword>
<reference evidence="10 11" key="1">
    <citation type="journal article" date="2018" name="Mol. Biol. Evol.">
        <title>Analysis of the draft genome of the red seaweed Gracilariopsis chorda provides insights into genome size evolution in Rhodophyta.</title>
        <authorList>
            <person name="Lee J."/>
            <person name="Yang E.C."/>
            <person name="Graf L."/>
            <person name="Yang J.H."/>
            <person name="Qiu H."/>
            <person name="Zel Zion U."/>
            <person name="Chan C.X."/>
            <person name="Stephens T.G."/>
            <person name="Weber A.P.M."/>
            <person name="Boo G.H."/>
            <person name="Boo S.M."/>
            <person name="Kim K.M."/>
            <person name="Shin Y."/>
            <person name="Jung M."/>
            <person name="Lee S.J."/>
            <person name="Yim H.S."/>
            <person name="Lee J.H."/>
            <person name="Bhattacharya D."/>
            <person name="Yoon H.S."/>
        </authorList>
    </citation>
    <scope>NUCLEOTIDE SEQUENCE [LARGE SCALE GENOMIC DNA]</scope>
    <source>
        <strain evidence="10 11">SKKU-2015</strain>
        <tissue evidence="10">Whole body</tissue>
    </source>
</reference>
<comment type="similarity">
    <text evidence="5">In the N-terminal section; belongs to the long-chain O-acyltransferase family.</text>
</comment>
<dbReference type="AlphaFoldDB" id="A0A2V3IUX9"/>
<evidence type="ECO:0000256" key="3">
    <source>
        <dbReference type="ARBA" id="ARBA00022679"/>
    </source>
</evidence>
<dbReference type="EMBL" id="NBIV01000050">
    <property type="protein sequence ID" value="PXF45921.1"/>
    <property type="molecule type" value="Genomic_DNA"/>
</dbReference>
<evidence type="ECO:0000313" key="10">
    <source>
        <dbReference type="EMBL" id="PXF45921.1"/>
    </source>
</evidence>
<evidence type="ECO:0000256" key="6">
    <source>
        <dbReference type="ARBA" id="ARBA00047604"/>
    </source>
</evidence>
<dbReference type="InterPro" id="IPR009721">
    <property type="entry name" value="O-acyltransferase_WSD1_C"/>
</dbReference>
<evidence type="ECO:0000256" key="7">
    <source>
        <dbReference type="ARBA" id="ARBA00048109"/>
    </source>
</evidence>
<evidence type="ECO:0000259" key="8">
    <source>
        <dbReference type="Pfam" id="PF03007"/>
    </source>
</evidence>
<dbReference type="GO" id="GO:0047196">
    <property type="term" value="F:long-chain-alcohol O-fatty-acyltransferase activity"/>
    <property type="evidence" value="ECO:0007669"/>
    <property type="project" value="UniProtKB-EC"/>
</dbReference>
<comment type="caution">
    <text evidence="10">The sequence shown here is derived from an EMBL/GenBank/DDBJ whole genome shotgun (WGS) entry which is preliminary data.</text>
</comment>
<evidence type="ECO:0000313" key="11">
    <source>
        <dbReference type="Proteomes" id="UP000247409"/>
    </source>
</evidence>